<dbReference type="AlphaFoldDB" id="A0A7Z7FN27"/>
<dbReference type="EMBL" id="FNEW01000001">
    <property type="protein sequence ID" value="SDJ35723.1"/>
    <property type="molecule type" value="Genomic_DNA"/>
</dbReference>
<evidence type="ECO:0000256" key="3">
    <source>
        <dbReference type="ARBA" id="ARBA00022448"/>
    </source>
</evidence>
<proteinExistence type="inferred from homology"/>
<comment type="similarity">
    <text evidence="2">Belongs to the binding-protein-dependent transport system permease family. HisMQ subfamily.</text>
</comment>
<keyword evidence="6 8" id="KW-1133">Transmembrane helix</keyword>
<dbReference type="PANTHER" id="PTHR30614">
    <property type="entry name" value="MEMBRANE COMPONENT OF AMINO ACID ABC TRANSPORTER"/>
    <property type="match status" value="1"/>
</dbReference>
<dbReference type="PROSITE" id="PS50928">
    <property type="entry name" value="ABC_TM1"/>
    <property type="match status" value="1"/>
</dbReference>
<dbReference type="Proteomes" id="UP000198917">
    <property type="component" value="Unassembled WGS sequence"/>
</dbReference>
<accession>A0A7Z7FN27</accession>
<gene>
    <name evidence="9" type="ORF">SAMN05428983_1305</name>
</gene>
<evidence type="ECO:0000256" key="7">
    <source>
        <dbReference type="ARBA" id="ARBA00023136"/>
    </source>
</evidence>
<dbReference type="Pfam" id="PF00528">
    <property type="entry name" value="BPD_transp_1"/>
    <property type="match status" value="1"/>
</dbReference>
<dbReference type="GO" id="GO:0043190">
    <property type="term" value="C:ATP-binding cassette (ABC) transporter complex"/>
    <property type="evidence" value="ECO:0007669"/>
    <property type="project" value="InterPro"/>
</dbReference>
<dbReference type="GO" id="GO:0006865">
    <property type="term" value="P:amino acid transport"/>
    <property type="evidence" value="ECO:0007669"/>
    <property type="project" value="TreeGrafter"/>
</dbReference>
<dbReference type="Gene3D" id="1.10.3720.10">
    <property type="entry name" value="MetI-like"/>
    <property type="match status" value="1"/>
</dbReference>
<evidence type="ECO:0000313" key="10">
    <source>
        <dbReference type="Proteomes" id="UP000198917"/>
    </source>
</evidence>
<evidence type="ECO:0000256" key="2">
    <source>
        <dbReference type="ARBA" id="ARBA00010072"/>
    </source>
</evidence>
<comment type="caution">
    <text evidence="9">The sequence shown here is derived from an EMBL/GenBank/DDBJ whole genome shotgun (WGS) entry which is preliminary data.</text>
</comment>
<evidence type="ECO:0000256" key="6">
    <source>
        <dbReference type="ARBA" id="ARBA00022989"/>
    </source>
</evidence>
<evidence type="ECO:0000256" key="1">
    <source>
        <dbReference type="ARBA" id="ARBA00004429"/>
    </source>
</evidence>
<organism evidence="9 10">
    <name type="scientific">Agrobacterium fabrum</name>
    <dbReference type="NCBI Taxonomy" id="1176649"/>
    <lineage>
        <taxon>Bacteria</taxon>
        <taxon>Pseudomonadati</taxon>
        <taxon>Pseudomonadota</taxon>
        <taxon>Alphaproteobacteria</taxon>
        <taxon>Hyphomicrobiales</taxon>
        <taxon>Rhizobiaceae</taxon>
        <taxon>Rhizobium/Agrobacterium group</taxon>
        <taxon>Agrobacterium</taxon>
        <taxon>Agrobacterium tumefaciens complex</taxon>
    </lineage>
</organism>
<evidence type="ECO:0000256" key="4">
    <source>
        <dbReference type="ARBA" id="ARBA00022475"/>
    </source>
</evidence>
<dbReference type="PANTHER" id="PTHR30614:SF35">
    <property type="entry name" value="ABC TRANSPORTER PERMEASE PROTEIN"/>
    <property type="match status" value="1"/>
</dbReference>
<name>A0A7Z7FN27_9HYPH</name>
<dbReference type="RefSeq" id="WP_080809077.1">
    <property type="nucleotide sequence ID" value="NZ_CP048558.1"/>
</dbReference>
<dbReference type="InterPro" id="IPR000515">
    <property type="entry name" value="MetI-like"/>
</dbReference>
<protein>
    <submittedName>
        <fullName evidence="9">Amino acid ABC transporter membrane protein 1, PAAT family</fullName>
    </submittedName>
</protein>
<feature type="transmembrane region" description="Helical" evidence="8">
    <location>
        <begin position="190"/>
        <end position="217"/>
    </location>
</feature>
<reference evidence="9 10" key="1">
    <citation type="submission" date="2016-10" db="EMBL/GenBank/DDBJ databases">
        <authorList>
            <person name="Varghese N."/>
            <person name="Submissions S."/>
        </authorList>
    </citation>
    <scope>NUCLEOTIDE SEQUENCE [LARGE SCALE GENOMIC DNA]</scope>
    <source>
        <strain evidence="9 10">PDC82</strain>
    </source>
</reference>
<dbReference type="SUPFAM" id="SSF161098">
    <property type="entry name" value="MetI-like"/>
    <property type="match status" value="1"/>
</dbReference>
<comment type="subcellular location">
    <subcellularLocation>
        <location evidence="1">Cell inner membrane</location>
        <topology evidence="1">Multi-pass membrane protein</topology>
    </subcellularLocation>
    <subcellularLocation>
        <location evidence="8">Cell membrane</location>
        <topology evidence="8">Multi-pass membrane protein</topology>
    </subcellularLocation>
</comment>
<dbReference type="GO" id="GO:0022857">
    <property type="term" value="F:transmembrane transporter activity"/>
    <property type="evidence" value="ECO:0007669"/>
    <property type="project" value="InterPro"/>
</dbReference>
<dbReference type="InterPro" id="IPR035906">
    <property type="entry name" value="MetI-like_sf"/>
</dbReference>
<dbReference type="InterPro" id="IPR010065">
    <property type="entry name" value="AA_ABC_transptr_permease_3TM"/>
</dbReference>
<sequence>MNFSLHFEAVFAESDLIWRGILLTIGLSATAIVLGTMIAMALVAMRSLGNGAIRFGVDSYVELLRNTPFLVQLFMVFFGLPLVGFRMSGTQAALFAMMLNLSAYATEIIRAGVESIHRSQVEAGLSLSLSRLQVFRYVVMKPAFAKIWPALSSQFVLMLLASSICSFISVPELSGAASIIEQRTFRSFETYIVVTVIYLLLALALKIILAWLGHWLFRRRVKVFSPMTVQEGIA</sequence>
<evidence type="ECO:0000313" key="9">
    <source>
        <dbReference type="EMBL" id="SDJ35723.1"/>
    </source>
</evidence>
<feature type="transmembrane region" description="Helical" evidence="8">
    <location>
        <begin position="147"/>
        <end position="170"/>
    </location>
</feature>
<keyword evidence="3 8" id="KW-0813">Transport</keyword>
<dbReference type="InterPro" id="IPR043429">
    <property type="entry name" value="ArtM/GltK/GlnP/TcyL/YhdX-like"/>
</dbReference>
<keyword evidence="5 8" id="KW-0812">Transmembrane</keyword>
<keyword evidence="4" id="KW-1003">Cell membrane</keyword>
<feature type="transmembrane region" description="Helical" evidence="8">
    <location>
        <begin position="66"/>
        <end position="85"/>
    </location>
</feature>
<feature type="transmembrane region" description="Helical" evidence="8">
    <location>
        <begin position="20"/>
        <end position="45"/>
    </location>
</feature>
<dbReference type="NCBIfam" id="TIGR01726">
    <property type="entry name" value="HEQRo_perm_3TM"/>
    <property type="match status" value="1"/>
</dbReference>
<evidence type="ECO:0000256" key="5">
    <source>
        <dbReference type="ARBA" id="ARBA00022692"/>
    </source>
</evidence>
<evidence type="ECO:0000256" key="8">
    <source>
        <dbReference type="RuleBase" id="RU363032"/>
    </source>
</evidence>
<dbReference type="CDD" id="cd06261">
    <property type="entry name" value="TM_PBP2"/>
    <property type="match status" value="1"/>
</dbReference>
<keyword evidence="7 8" id="KW-0472">Membrane</keyword>